<dbReference type="PROSITE" id="PS51831">
    <property type="entry name" value="HD"/>
    <property type="match status" value="1"/>
</dbReference>
<dbReference type="InterPro" id="IPR036612">
    <property type="entry name" value="KH_dom_type_1_sf"/>
</dbReference>
<evidence type="ECO:0000256" key="4">
    <source>
        <dbReference type="ARBA" id="ARBA00022884"/>
    </source>
</evidence>
<keyword evidence="5" id="KW-0472">Membrane</keyword>
<evidence type="ECO:0000256" key="2">
    <source>
        <dbReference type="ARBA" id="ARBA00022759"/>
    </source>
</evidence>
<evidence type="ECO:0000256" key="3">
    <source>
        <dbReference type="ARBA" id="ARBA00022801"/>
    </source>
</evidence>
<dbReference type="SMART" id="SM00322">
    <property type="entry name" value="KH"/>
    <property type="match status" value="1"/>
</dbReference>
<feature type="domain" description="HD" evidence="8">
    <location>
        <begin position="325"/>
        <end position="418"/>
    </location>
</feature>
<dbReference type="Pfam" id="PF01966">
    <property type="entry name" value="HD"/>
    <property type="match status" value="1"/>
</dbReference>
<proteinExistence type="inferred from homology"/>
<keyword evidence="7" id="KW-0175">Coiled coil</keyword>
<dbReference type="InterPro" id="IPR006674">
    <property type="entry name" value="HD_domain"/>
</dbReference>
<dbReference type="HAMAP" id="MF_00335">
    <property type="entry name" value="RNase_Y"/>
    <property type="match status" value="1"/>
</dbReference>
<evidence type="ECO:0000256" key="7">
    <source>
        <dbReference type="SAM" id="Coils"/>
    </source>
</evidence>
<feature type="transmembrane region" description="Helical" evidence="5">
    <location>
        <begin position="6"/>
        <end position="24"/>
    </location>
</feature>
<dbReference type="CDD" id="cd00077">
    <property type="entry name" value="HDc"/>
    <property type="match status" value="1"/>
</dbReference>
<dbReference type="CDD" id="cd22431">
    <property type="entry name" value="KH-I_RNaseY"/>
    <property type="match status" value="1"/>
</dbReference>
<evidence type="ECO:0000256" key="6">
    <source>
        <dbReference type="NCBIfam" id="TIGR03319"/>
    </source>
</evidence>
<dbReference type="SMART" id="SM00471">
    <property type="entry name" value="HDc"/>
    <property type="match status" value="1"/>
</dbReference>
<dbReference type="SUPFAM" id="SSF54791">
    <property type="entry name" value="Eukaryotic type KH-domain (KH-domain type I)"/>
    <property type="match status" value="1"/>
</dbReference>
<dbReference type="InterPro" id="IPR004088">
    <property type="entry name" value="KH_dom_type_1"/>
</dbReference>
<keyword evidence="1 5" id="KW-0540">Nuclease</keyword>
<dbReference type="InterPro" id="IPR006675">
    <property type="entry name" value="HDIG_dom"/>
</dbReference>
<dbReference type="Gene3D" id="1.10.3210.10">
    <property type="entry name" value="Hypothetical protein af1432"/>
    <property type="match status" value="1"/>
</dbReference>
<dbReference type="NCBIfam" id="TIGR03319">
    <property type="entry name" value="RNase_Y"/>
    <property type="match status" value="1"/>
</dbReference>
<dbReference type="GO" id="GO:0003723">
    <property type="term" value="F:RNA binding"/>
    <property type="evidence" value="ECO:0007669"/>
    <property type="project" value="UniProtKB-UniRule"/>
</dbReference>
<accession>A0A1F5WCY8</accession>
<keyword evidence="2 5" id="KW-0255">Endonuclease</keyword>
<protein>
    <recommendedName>
        <fullName evidence="5 6">Ribonuclease Y</fullName>
        <shortName evidence="5">RNase Y</shortName>
        <ecNumber evidence="5 6">3.1.-.-</ecNumber>
    </recommendedName>
</protein>
<dbReference type="EMBL" id="MFHJ01000038">
    <property type="protein sequence ID" value="OGF73483.1"/>
    <property type="molecule type" value="Genomic_DNA"/>
</dbReference>
<organism evidence="9 10">
    <name type="scientific">Candidatus Giovannonibacteria bacterium RIFCSPHIGHO2_02_43_16</name>
    <dbReference type="NCBI Taxonomy" id="1798331"/>
    <lineage>
        <taxon>Bacteria</taxon>
        <taxon>Candidatus Giovannoniibacteriota</taxon>
    </lineage>
</organism>
<dbReference type="InterPro" id="IPR017705">
    <property type="entry name" value="Ribonuclease_Y"/>
</dbReference>
<gene>
    <name evidence="5" type="primary">rny</name>
    <name evidence="9" type="ORF">A2W57_03070</name>
</gene>
<dbReference type="PANTHER" id="PTHR12826">
    <property type="entry name" value="RIBONUCLEASE Y"/>
    <property type="match status" value="1"/>
</dbReference>
<dbReference type="AlphaFoldDB" id="A0A1F5WCY8"/>
<dbReference type="PROSITE" id="PS50084">
    <property type="entry name" value="KH_TYPE_1"/>
    <property type="match status" value="1"/>
</dbReference>
<dbReference type="Gene3D" id="3.30.1370.10">
    <property type="entry name" value="K Homology domain, type 1"/>
    <property type="match status" value="1"/>
</dbReference>
<evidence type="ECO:0000256" key="5">
    <source>
        <dbReference type="HAMAP-Rule" id="MF_00335"/>
    </source>
</evidence>
<dbReference type="GO" id="GO:0005886">
    <property type="term" value="C:plasma membrane"/>
    <property type="evidence" value="ECO:0007669"/>
    <property type="project" value="UniProtKB-SubCell"/>
</dbReference>
<dbReference type="GO" id="GO:0016787">
    <property type="term" value="F:hydrolase activity"/>
    <property type="evidence" value="ECO:0007669"/>
    <property type="project" value="UniProtKB-KW"/>
</dbReference>
<evidence type="ECO:0000256" key="1">
    <source>
        <dbReference type="ARBA" id="ARBA00022722"/>
    </source>
</evidence>
<keyword evidence="3 5" id="KW-0378">Hydrolase</keyword>
<sequence length="509" mass="57700">MILTSPVLVALLSVLVGIVLGYILRQVMAQYKKNSLEVEVKKILLDAKDQAVKILDEAKKKSEEVLEQSKKETKEREGQIRKLEEKVLEKDESLEKRRRGLELDVENLKKKAEEIKKMREETENMEQRKREELQKLANLSEEEAKKELLTSVEKKYETDILARIQKIEIFGQDKLEQKARDILATVIQRIASSTASEVTTTSVSIPSDDIKGKIIGKEGRNIRALERAAGVEVIVDDTPGSIIISSFDPVRRQIARIALENLILDGRIQPARIEETVDKAKNEIEKMIKDAGEKASFEVGIFDIDPRLSMLLGRLKFRTSYGQNVLQHSIEMSHVAGMLASELGADVAIAKKGALLHDIGKAVDHEIQGTHVEIGRRILQKFNVDHKVVQAMQSHHEEYPYETLESIIVQTADAISASRPGARRDSVENYLKRLEDLERIANTFPVVEKSYAIQAGREIRVFVTPDKISDLEMKHLARDIANSIEQELKYPGEIKVHVIRENRVVEYAR</sequence>
<keyword evidence="5" id="KW-1003">Cell membrane</keyword>
<evidence type="ECO:0000313" key="10">
    <source>
        <dbReference type="Proteomes" id="UP000178276"/>
    </source>
</evidence>
<dbReference type="EC" id="3.1.-.-" evidence="5 6"/>
<dbReference type="InterPro" id="IPR022711">
    <property type="entry name" value="RNase_Y_N"/>
</dbReference>
<comment type="similarity">
    <text evidence="5">Belongs to the RNase Y family.</text>
</comment>
<comment type="subcellular location">
    <subcellularLocation>
        <location evidence="5">Cell membrane</location>
        <topology evidence="5">Single-pass membrane protein</topology>
    </subcellularLocation>
</comment>
<keyword evidence="5" id="KW-1133">Transmembrane helix</keyword>
<dbReference type="Pfam" id="PF12072">
    <property type="entry name" value="RNase_Y_N"/>
    <property type="match status" value="1"/>
</dbReference>
<evidence type="ECO:0000313" key="9">
    <source>
        <dbReference type="EMBL" id="OGF73483.1"/>
    </source>
</evidence>
<dbReference type="Gene3D" id="1.20.5.620">
    <property type="entry name" value="F1F0 ATP synthase subunit B, membrane domain"/>
    <property type="match status" value="1"/>
</dbReference>
<dbReference type="SUPFAM" id="SSF109604">
    <property type="entry name" value="HD-domain/PDEase-like"/>
    <property type="match status" value="1"/>
</dbReference>
<dbReference type="Proteomes" id="UP000178276">
    <property type="component" value="Unassembled WGS sequence"/>
</dbReference>
<evidence type="ECO:0000259" key="8">
    <source>
        <dbReference type="PROSITE" id="PS51831"/>
    </source>
</evidence>
<reference evidence="9 10" key="1">
    <citation type="journal article" date="2016" name="Nat. Commun.">
        <title>Thousands of microbial genomes shed light on interconnected biogeochemical processes in an aquifer system.</title>
        <authorList>
            <person name="Anantharaman K."/>
            <person name="Brown C.T."/>
            <person name="Hug L.A."/>
            <person name="Sharon I."/>
            <person name="Castelle C.J."/>
            <person name="Probst A.J."/>
            <person name="Thomas B.C."/>
            <person name="Singh A."/>
            <person name="Wilkins M.J."/>
            <person name="Karaoz U."/>
            <person name="Brodie E.L."/>
            <person name="Williams K.H."/>
            <person name="Hubbard S.S."/>
            <person name="Banfield J.F."/>
        </authorList>
    </citation>
    <scope>NUCLEOTIDE SEQUENCE [LARGE SCALE GENOMIC DNA]</scope>
</reference>
<dbReference type="NCBIfam" id="TIGR00277">
    <property type="entry name" value="HDIG"/>
    <property type="match status" value="1"/>
</dbReference>
<keyword evidence="4 5" id="KW-0694">RNA-binding</keyword>
<feature type="coiled-coil region" evidence="7">
    <location>
        <begin position="48"/>
        <end position="143"/>
    </location>
</feature>
<dbReference type="InterPro" id="IPR004087">
    <property type="entry name" value="KH_dom"/>
</dbReference>
<keyword evidence="5" id="KW-0812">Transmembrane</keyword>
<dbReference type="PANTHER" id="PTHR12826:SF15">
    <property type="entry name" value="RIBONUCLEASE Y"/>
    <property type="match status" value="1"/>
</dbReference>
<comment type="function">
    <text evidence="5">Endoribonuclease that initiates mRNA decay.</text>
</comment>
<name>A0A1F5WCY8_9BACT</name>
<dbReference type="InterPro" id="IPR003607">
    <property type="entry name" value="HD/PDEase_dom"/>
</dbReference>
<dbReference type="GO" id="GO:0006402">
    <property type="term" value="P:mRNA catabolic process"/>
    <property type="evidence" value="ECO:0007669"/>
    <property type="project" value="UniProtKB-UniRule"/>
</dbReference>
<dbReference type="Pfam" id="PF00013">
    <property type="entry name" value="KH_1"/>
    <property type="match status" value="1"/>
</dbReference>
<dbReference type="STRING" id="1798331.A2W57_03070"/>
<dbReference type="GO" id="GO:0004521">
    <property type="term" value="F:RNA endonuclease activity"/>
    <property type="evidence" value="ECO:0007669"/>
    <property type="project" value="UniProtKB-UniRule"/>
</dbReference>
<comment type="caution">
    <text evidence="9">The sequence shown here is derived from an EMBL/GenBank/DDBJ whole genome shotgun (WGS) entry which is preliminary data.</text>
</comment>